<keyword evidence="1" id="KW-0175">Coiled coil</keyword>
<evidence type="ECO:0000256" key="2">
    <source>
        <dbReference type="SAM" id="MobiDB-lite"/>
    </source>
</evidence>
<protein>
    <recommendedName>
        <fullName evidence="3">Mitochondria-eating protein C-terminal domain-containing protein</fullName>
    </recommendedName>
</protein>
<feature type="domain" description="Mitochondria-eating protein C-terminal" evidence="3">
    <location>
        <begin position="140"/>
        <end position="290"/>
    </location>
</feature>
<evidence type="ECO:0000256" key="1">
    <source>
        <dbReference type="SAM" id="Coils"/>
    </source>
</evidence>
<gene>
    <name evidence="4" type="ORF">MAR_016499</name>
</gene>
<feature type="region of interest" description="Disordered" evidence="2">
    <location>
        <begin position="57"/>
        <end position="78"/>
    </location>
</feature>
<dbReference type="InterPro" id="IPR031981">
    <property type="entry name" value="MIEAP_C"/>
</dbReference>
<feature type="coiled-coil region" evidence="1">
    <location>
        <begin position="107"/>
        <end position="162"/>
    </location>
</feature>
<name>A0ABY7FK00_MYAAR</name>
<accession>A0ABY7FK00</accession>
<evidence type="ECO:0000259" key="3">
    <source>
        <dbReference type="Pfam" id="PF16026"/>
    </source>
</evidence>
<keyword evidence="5" id="KW-1185">Reference proteome</keyword>
<dbReference type="Proteomes" id="UP001164746">
    <property type="component" value="Chromosome 12"/>
</dbReference>
<evidence type="ECO:0000313" key="4">
    <source>
        <dbReference type="EMBL" id="WAR22525.1"/>
    </source>
</evidence>
<proteinExistence type="predicted"/>
<dbReference type="EMBL" id="CP111023">
    <property type="protein sequence ID" value="WAR22525.1"/>
    <property type="molecule type" value="Genomic_DNA"/>
</dbReference>
<dbReference type="Pfam" id="PF16026">
    <property type="entry name" value="MIEAP"/>
    <property type="match status" value="1"/>
</dbReference>
<reference evidence="4" key="1">
    <citation type="submission" date="2022-11" db="EMBL/GenBank/DDBJ databases">
        <title>Centuries of genome instability and evolution in soft-shell clam transmissible cancer (bioRxiv).</title>
        <authorList>
            <person name="Hart S.F.M."/>
            <person name="Yonemitsu M.A."/>
            <person name="Giersch R.M."/>
            <person name="Beal B.F."/>
            <person name="Arriagada G."/>
            <person name="Davis B.W."/>
            <person name="Ostrander E.A."/>
            <person name="Goff S.P."/>
            <person name="Metzger M.J."/>
        </authorList>
    </citation>
    <scope>NUCLEOTIDE SEQUENCE</scope>
    <source>
        <strain evidence="4">MELC-2E11</strain>
        <tissue evidence="4">Siphon/mantle</tissue>
    </source>
</reference>
<organism evidence="4 5">
    <name type="scientific">Mya arenaria</name>
    <name type="common">Soft-shell clam</name>
    <dbReference type="NCBI Taxonomy" id="6604"/>
    <lineage>
        <taxon>Eukaryota</taxon>
        <taxon>Metazoa</taxon>
        <taxon>Spiralia</taxon>
        <taxon>Lophotrochozoa</taxon>
        <taxon>Mollusca</taxon>
        <taxon>Bivalvia</taxon>
        <taxon>Autobranchia</taxon>
        <taxon>Heteroconchia</taxon>
        <taxon>Euheterodonta</taxon>
        <taxon>Imparidentia</taxon>
        <taxon>Neoheterodontei</taxon>
        <taxon>Myida</taxon>
        <taxon>Myoidea</taxon>
        <taxon>Myidae</taxon>
        <taxon>Mya</taxon>
    </lineage>
</organism>
<sequence length="298" mass="34064">MAKPYVPFDFHAVKPKHGQTFYEALFEQFVKQWYVMKKNAGAALYEKIGKEVDLLTGKKKKEKAEGSRKPSNTYSTEAEEVRRLASEQTHARRQNTLKQDESLATKISLLESENAKLRNKTIKKREEIASLDYDWRDALDHIEQLKKQVANLRDQNNDLSTREKRQKPSLLQSADKTSIMCLKILESRCQLCLKYVAKRFRDLCKVSFGLSDPGPNLMQFSAKCAKLGWLMNVCDPPMAVCDGKAGDEFKPDLYKAYTKSEKGMKKPVVEFIVWPALHLHEGGPLVSKGISQPIEKHK</sequence>
<evidence type="ECO:0000313" key="5">
    <source>
        <dbReference type="Proteomes" id="UP001164746"/>
    </source>
</evidence>